<keyword evidence="2" id="KW-0472">Membrane</keyword>
<accession>A0A1H8AL54</accession>
<proteinExistence type="predicted"/>
<keyword evidence="2" id="KW-0812">Transmembrane</keyword>
<evidence type="ECO:0000313" key="5">
    <source>
        <dbReference type="Proteomes" id="UP000199158"/>
    </source>
</evidence>
<dbReference type="Pfam" id="PF13472">
    <property type="entry name" value="Lipase_GDSL_2"/>
    <property type="match status" value="1"/>
</dbReference>
<dbReference type="Gene3D" id="3.40.50.1110">
    <property type="entry name" value="SGNH hydrolase"/>
    <property type="match status" value="1"/>
</dbReference>
<feature type="compositionally biased region" description="Low complexity" evidence="1">
    <location>
        <begin position="55"/>
        <end position="77"/>
    </location>
</feature>
<keyword evidence="2" id="KW-1133">Transmembrane helix</keyword>
<dbReference type="EMBL" id="FOCG01000001">
    <property type="protein sequence ID" value="SEM71502.1"/>
    <property type="molecule type" value="Genomic_DNA"/>
</dbReference>
<gene>
    <name evidence="4" type="ORF">SAMN05216180_1411</name>
</gene>
<protein>
    <submittedName>
        <fullName evidence="4">Lysophospholipase L1</fullName>
    </submittedName>
</protein>
<evidence type="ECO:0000256" key="2">
    <source>
        <dbReference type="SAM" id="Phobius"/>
    </source>
</evidence>
<evidence type="ECO:0000256" key="1">
    <source>
        <dbReference type="SAM" id="MobiDB-lite"/>
    </source>
</evidence>
<keyword evidence="5" id="KW-1185">Reference proteome</keyword>
<feature type="region of interest" description="Disordered" evidence="1">
    <location>
        <begin position="52"/>
        <end position="109"/>
    </location>
</feature>
<dbReference type="AlphaFoldDB" id="A0A1H8AL54"/>
<sequence>MRRKRQVFVNRDKKKPSAATPALVIIAISLLVALSGAYVWQMLSGDQAKLEAKKSTQSSSSTASSQASSQEDQSASSPQTSADDTQSSSGQSESASSEQASKHEQDVELDLSVAVPESERVSSSYFDDAMFVGDSITNGILSYQIMQNTTVISHTGINPDTIRTKKVFRSSSGELVTILDAMKSNIDKKKIYIMLGSNGFAWIGEDQFIEYYEDFLRSVIAQHPDAIIYIQSILPVTKAKSDSDAAYANSKIDRYNADIIALAKKLGVHYLNVAEAFKDENGALPNEASPNDGMHFSSKYYQIWFDYLKTHTIQN</sequence>
<evidence type="ECO:0000259" key="3">
    <source>
        <dbReference type="Pfam" id="PF13472"/>
    </source>
</evidence>
<name>A0A1H8AL54_9FIRM</name>
<dbReference type="OrthoDB" id="1650541at2"/>
<dbReference type="InterPro" id="IPR036514">
    <property type="entry name" value="SGNH_hydro_sf"/>
</dbReference>
<dbReference type="RefSeq" id="WP_092753017.1">
    <property type="nucleotide sequence ID" value="NZ_FOCG01000001.1"/>
</dbReference>
<feature type="transmembrane region" description="Helical" evidence="2">
    <location>
        <begin position="21"/>
        <end position="40"/>
    </location>
</feature>
<evidence type="ECO:0000313" key="4">
    <source>
        <dbReference type="EMBL" id="SEM71502.1"/>
    </source>
</evidence>
<reference evidence="4 5" key="1">
    <citation type="submission" date="2016-10" db="EMBL/GenBank/DDBJ databases">
        <authorList>
            <person name="de Groot N.N."/>
        </authorList>
    </citation>
    <scope>NUCLEOTIDE SEQUENCE [LARGE SCALE GENOMIC DNA]</scope>
    <source>
        <strain evidence="4 5">CGMCC 1.5070</strain>
    </source>
</reference>
<feature type="compositionally biased region" description="Low complexity" evidence="1">
    <location>
        <begin position="86"/>
        <end position="99"/>
    </location>
</feature>
<dbReference type="Proteomes" id="UP000199158">
    <property type="component" value="Unassembled WGS sequence"/>
</dbReference>
<dbReference type="SUPFAM" id="SSF52266">
    <property type="entry name" value="SGNH hydrolase"/>
    <property type="match status" value="1"/>
</dbReference>
<dbReference type="InterPro" id="IPR013830">
    <property type="entry name" value="SGNH_hydro"/>
</dbReference>
<organism evidence="4 5">
    <name type="scientific">Hydrogenoanaerobacterium saccharovorans</name>
    <dbReference type="NCBI Taxonomy" id="474960"/>
    <lineage>
        <taxon>Bacteria</taxon>
        <taxon>Bacillati</taxon>
        <taxon>Bacillota</taxon>
        <taxon>Clostridia</taxon>
        <taxon>Eubacteriales</taxon>
        <taxon>Oscillospiraceae</taxon>
        <taxon>Hydrogenoanaerobacterium</taxon>
    </lineage>
</organism>
<feature type="domain" description="SGNH hydrolase-type esterase" evidence="3">
    <location>
        <begin position="131"/>
        <end position="303"/>
    </location>
</feature>
<dbReference type="STRING" id="474960.SAMN05216180_1411"/>